<comment type="caution">
    <text evidence="2">The sequence shown here is derived from an EMBL/GenBank/DDBJ whole genome shotgun (WGS) entry which is preliminary data.</text>
</comment>
<feature type="compositionally biased region" description="Basic and acidic residues" evidence="1">
    <location>
        <begin position="294"/>
        <end position="314"/>
    </location>
</feature>
<feature type="region of interest" description="Disordered" evidence="1">
    <location>
        <begin position="131"/>
        <end position="159"/>
    </location>
</feature>
<feature type="region of interest" description="Disordered" evidence="1">
    <location>
        <begin position="283"/>
        <end position="331"/>
    </location>
</feature>
<dbReference type="RefSeq" id="WP_025385693.1">
    <property type="nucleotide sequence ID" value="NZ_LCUA01000023.1"/>
</dbReference>
<gene>
    <name evidence="2" type="ORF">Loak_0150</name>
</gene>
<reference evidence="2 3" key="1">
    <citation type="submission" date="2015-11" db="EMBL/GenBank/DDBJ databases">
        <title>Genomic analysis of 38 Legionella species identifies large and diverse effector repertoires.</title>
        <authorList>
            <person name="Burstein D."/>
            <person name="Amaro F."/>
            <person name="Zusman T."/>
            <person name="Lifshitz Z."/>
            <person name="Cohen O."/>
            <person name="Gilbert J.A."/>
            <person name="Pupko T."/>
            <person name="Shuman H.A."/>
            <person name="Segal G."/>
        </authorList>
    </citation>
    <scope>NUCLEOTIDE SEQUENCE [LARGE SCALE GENOMIC DNA]</scope>
    <source>
        <strain evidence="2 3">Oak Ridge-10</strain>
    </source>
</reference>
<accession>A0A0W0XJ16</accession>
<evidence type="ECO:0000313" key="2">
    <source>
        <dbReference type="EMBL" id="KTD44450.1"/>
    </source>
</evidence>
<feature type="region of interest" description="Disordered" evidence="1">
    <location>
        <begin position="469"/>
        <end position="506"/>
    </location>
</feature>
<dbReference type="Proteomes" id="UP000054858">
    <property type="component" value="Unassembled WGS sequence"/>
</dbReference>
<organism evidence="2 3">
    <name type="scientific">Legionella oakridgensis</name>
    <dbReference type="NCBI Taxonomy" id="29423"/>
    <lineage>
        <taxon>Bacteria</taxon>
        <taxon>Pseudomonadati</taxon>
        <taxon>Pseudomonadota</taxon>
        <taxon>Gammaproteobacteria</taxon>
        <taxon>Legionellales</taxon>
        <taxon>Legionellaceae</taxon>
        <taxon>Legionella</taxon>
    </lineage>
</organism>
<proteinExistence type="predicted"/>
<name>A0A0W0XJ16_9GAMM</name>
<dbReference type="AlphaFoldDB" id="A0A0W0XJ16"/>
<protein>
    <submittedName>
        <fullName evidence="2">Uncharacterized protein</fullName>
    </submittedName>
</protein>
<feature type="compositionally biased region" description="Basic and acidic residues" evidence="1">
    <location>
        <begin position="321"/>
        <end position="331"/>
    </location>
</feature>
<evidence type="ECO:0000256" key="1">
    <source>
        <dbReference type="SAM" id="MobiDB-lite"/>
    </source>
</evidence>
<sequence length="506" mass="55929">MPKTTLAISVDTIRMNSDLKNPENTMSFNFNGLDFNVSFHEDGRVALQINLPDGAGQADEIRFREYAVLAQQAATTEGEDSLKAVINFLDNKRFGDGRFGHCSNAEDLKTVLTRFLQPSQPTLEALVARSRAERAAANDSDTPTVPVPSVKRPRQDIPPGFLEISEDTIRIRMGSIDSESRSRTFKVKGLDAEVHFDRDGTGIELVVKKPPEGGEQFSNVVRLALTAMHDVQESEENRGIKKITSFLSRLLLEPPELKSPTTAKSLESALNFVVNRQEEQRADAKARAQAAAEQEAREAAQAKAAEEAKAEKTHTATFMSKYRERGPSSKSHWNENRVVFDNLVKHAYGELNSGSGQRSKITLIVLNWVREDHQGNLTATETAPASFKKALDTYNASPEHQFMMKYKESLGVFATNHWATHEVSLEAIIHHAYGETGGTGKRTREALAGLGWVSMDEHGKLSAREDAPEAFKTTLAEINSHKFPEPQQTAASPEHELGMSPLPTKP</sequence>
<evidence type="ECO:0000313" key="3">
    <source>
        <dbReference type="Proteomes" id="UP000054858"/>
    </source>
</evidence>
<dbReference type="PATRIC" id="fig|29423.5.peg.158"/>
<dbReference type="EMBL" id="LNYP01000003">
    <property type="protein sequence ID" value="KTD44450.1"/>
    <property type="molecule type" value="Genomic_DNA"/>
</dbReference>